<reference evidence="10 11" key="1">
    <citation type="journal article" date="2018" name="Evol. Lett.">
        <title>Horizontal gene cluster transfer increased hallucinogenic mushroom diversity.</title>
        <authorList>
            <person name="Reynolds H.T."/>
            <person name="Vijayakumar V."/>
            <person name="Gluck-Thaler E."/>
            <person name="Korotkin H.B."/>
            <person name="Matheny P.B."/>
            <person name="Slot J.C."/>
        </authorList>
    </citation>
    <scope>NUCLEOTIDE SEQUENCE [LARGE SCALE GENOMIC DNA]</scope>
    <source>
        <strain evidence="10 11">2631</strain>
    </source>
</reference>
<evidence type="ECO:0000256" key="5">
    <source>
        <dbReference type="ARBA" id="ARBA00022989"/>
    </source>
</evidence>
<evidence type="ECO:0000256" key="4">
    <source>
        <dbReference type="ARBA" id="ARBA00022946"/>
    </source>
</evidence>
<dbReference type="GO" id="GO:0033617">
    <property type="term" value="P:mitochondrial respiratory chain complex IV assembly"/>
    <property type="evidence" value="ECO:0007669"/>
    <property type="project" value="InterPro"/>
</dbReference>
<comment type="caution">
    <text evidence="10">The sequence shown here is derived from an EMBL/GenBank/DDBJ whole genome shotgun (WGS) entry which is preliminary data.</text>
</comment>
<dbReference type="OrthoDB" id="18175at2759"/>
<dbReference type="InterPro" id="IPR018625">
    <property type="entry name" value="Pet100"/>
</dbReference>
<keyword evidence="9" id="KW-0732">Signal</keyword>
<evidence type="ECO:0000256" key="7">
    <source>
        <dbReference type="ARBA" id="ARBA00023136"/>
    </source>
</evidence>
<dbReference type="Pfam" id="PF09803">
    <property type="entry name" value="Pet100"/>
    <property type="match status" value="1"/>
</dbReference>
<evidence type="ECO:0000313" key="11">
    <source>
        <dbReference type="Proteomes" id="UP000283269"/>
    </source>
</evidence>
<keyword evidence="3" id="KW-0812">Transmembrane</keyword>
<dbReference type="PANTHER" id="PTHR33968:SF1">
    <property type="entry name" value="PROTEIN PET100 HOMOLOG, MITOCHONDRIAL"/>
    <property type="match status" value="1"/>
</dbReference>
<evidence type="ECO:0000313" key="10">
    <source>
        <dbReference type="EMBL" id="PPQ89113.1"/>
    </source>
</evidence>
<accession>A0A409XE98</accession>
<keyword evidence="5" id="KW-1133">Transmembrane helix</keyword>
<comment type="subcellular location">
    <subcellularLocation>
        <location evidence="1">Membrane</location>
        <topology evidence="1">Single-pass membrane protein</topology>
    </subcellularLocation>
    <subcellularLocation>
        <location evidence="2">Mitochondrion membrane</location>
    </subcellularLocation>
</comment>
<dbReference type="AlphaFoldDB" id="A0A409XE98"/>
<protein>
    <recommendedName>
        <fullName evidence="12">Protein PET100, mitochondrial</fullName>
    </recommendedName>
</protein>
<keyword evidence="11" id="KW-1185">Reference proteome</keyword>
<dbReference type="InParanoid" id="A0A409XE98"/>
<name>A0A409XE98_PSICY</name>
<evidence type="ECO:0000256" key="2">
    <source>
        <dbReference type="ARBA" id="ARBA00004325"/>
    </source>
</evidence>
<evidence type="ECO:0000256" key="1">
    <source>
        <dbReference type="ARBA" id="ARBA00004167"/>
    </source>
</evidence>
<sequence length="89" mass="10318">MGGPNLEIFKFSLYLFVPIAALVHFGDPDWYRAVVVPYRDKLFPSLDRTNQRIPTDQSGVREELARIKAERLARRAQREAEEAKNSEQK</sequence>
<evidence type="ECO:0008006" key="12">
    <source>
        <dbReference type="Google" id="ProtNLM"/>
    </source>
</evidence>
<keyword evidence="7" id="KW-0472">Membrane</keyword>
<keyword evidence="6" id="KW-0496">Mitochondrion</keyword>
<evidence type="ECO:0000256" key="3">
    <source>
        <dbReference type="ARBA" id="ARBA00022692"/>
    </source>
</evidence>
<evidence type="ECO:0000256" key="8">
    <source>
        <dbReference type="ARBA" id="ARBA00038077"/>
    </source>
</evidence>
<dbReference type="GO" id="GO:0005743">
    <property type="term" value="C:mitochondrial inner membrane"/>
    <property type="evidence" value="ECO:0007669"/>
    <property type="project" value="TreeGrafter"/>
</dbReference>
<evidence type="ECO:0000256" key="6">
    <source>
        <dbReference type="ARBA" id="ARBA00023128"/>
    </source>
</evidence>
<organism evidence="10 11">
    <name type="scientific">Psilocybe cyanescens</name>
    <dbReference type="NCBI Taxonomy" id="93625"/>
    <lineage>
        <taxon>Eukaryota</taxon>
        <taxon>Fungi</taxon>
        <taxon>Dikarya</taxon>
        <taxon>Basidiomycota</taxon>
        <taxon>Agaricomycotina</taxon>
        <taxon>Agaricomycetes</taxon>
        <taxon>Agaricomycetidae</taxon>
        <taxon>Agaricales</taxon>
        <taxon>Agaricineae</taxon>
        <taxon>Strophariaceae</taxon>
        <taxon>Psilocybe</taxon>
    </lineage>
</organism>
<dbReference type="PANTHER" id="PTHR33968">
    <property type="entry name" value="PROTEIN PET100 HOMOLOG, MITOCHONDRIAL"/>
    <property type="match status" value="1"/>
</dbReference>
<comment type="similarity">
    <text evidence="8">Belongs to the PET100 family.</text>
</comment>
<evidence type="ECO:0000256" key="9">
    <source>
        <dbReference type="SAM" id="SignalP"/>
    </source>
</evidence>
<dbReference type="GO" id="GO:0051082">
    <property type="term" value="F:unfolded protein binding"/>
    <property type="evidence" value="ECO:0007669"/>
    <property type="project" value="TreeGrafter"/>
</dbReference>
<proteinExistence type="inferred from homology"/>
<dbReference type="EMBL" id="NHYD01001946">
    <property type="protein sequence ID" value="PPQ89113.1"/>
    <property type="molecule type" value="Genomic_DNA"/>
</dbReference>
<feature type="signal peptide" evidence="9">
    <location>
        <begin position="1"/>
        <end position="21"/>
    </location>
</feature>
<keyword evidence="4" id="KW-0809">Transit peptide</keyword>
<dbReference type="Proteomes" id="UP000283269">
    <property type="component" value="Unassembled WGS sequence"/>
</dbReference>
<gene>
    <name evidence="10" type="ORF">CVT25_006485</name>
</gene>
<feature type="chain" id="PRO_5019145576" description="Protein PET100, mitochondrial" evidence="9">
    <location>
        <begin position="22"/>
        <end position="89"/>
    </location>
</feature>